<dbReference type="Proteomes" id="UP001208689">
    <property type="component" value="Chromosome"/>
</dbReference>
<dbReference type="EMBL" id="CP104013">
    <property type="protein sequence ID" value="UYP44842.1"/>
    <property type="molecule type" value="Genomic_DNA"/>
</dbReference>
<proteinExistence type="predicted"/>
<evidence type="ECO:0000313" key="3">
    <source>
        <dbReference type="Proteomes" id="UP001208689"/>
    </source>
</evidence>
<dbReference type="InterPro" id="IPR029063">
    <property type="entry name" value="SAM-dependent_MTases_sf"/>
</dbReference>
<dbReference type="Gene3D" id="3.40.50.150">
    <property type="entry name" value="Vaccinia Virus protein VP39"/>
    <property type="match status" value="1"/>
</dbReference>
<protein>
    <recommendedName>
        <fullName evidence="1">Methyltransferase type 11 domain-containing protein</fullName>
    </recommendedName>
</protein>
<name>A0ABY6HR19_9ARCH</name>
<feature type="domain" description="Methyltransferase type 11" evidence="1">
    <location>
        <begin position="52"/>
        <end position="137"/>
    </location>
</feature>
<dbReference type="SUPFAM" id="SSF53335">
    <property type="entry name" value="S-adenosyl-L-methionine-dependent methyltransferases"/>
    <property type="match status" value="1"/>
</dbReference>
<sequence>MERNFEFYLKEISQNFQGWDFSYINNRFVESVKEWSYHSLIIPYLLQSKSLLDMGTGGGEFLSILPFPSKTVATECYAPNIPIAKSRLQPRGISVISLEDENKLPFTDGQFDLIINRHEYYNASEVARVLQPQGCFITQQVGPDNDIMLNQMLGAPNPEDYDPNWTVDFLANQLADNGLKIHTKRSLKYITRIFDIGAMVYYFKAIPWQIPNFTIELYKDKLYELHQKIQKKGFLDIESQRYLIIAQK</sequence>
<reference evidence="2" key="1">
    <citation type="submission" date="2022-09" db="EMBL/GenBank/DDBJ databases">
        <title>Actin cytoskeleton and complex cell architecture in an #Asgard archaeon.</title>
        <authorList>
            <person name="Ponce Toledo R.I."/>
            <person name="Schleper C."/>
            <person name="Rodrigues Oliveira T."/>
            <person name="Wollweber F."/>
            <person name="Xu J."/>
            <person name="Rittmann S."/>
            <person name="Klingl A."/>
            <person name="Pilhofer M."/>
        </authorList>
    </citation>
    <scope>NUCLEOTIDE SEQUENCE</scope>
    <source>
        <strain evidence="2">B-35</strain>
    </source>
</reference>
<organism evidence="2 3">
    <name type="scientific">Candidatus Lokiarchaeum ossiferum</name>
    <dbReference type="NCBI Taxonomy" id="2951803"/>
    <lineage>
        <taxon>Archaea</taxon>
        <taxon>Promethearchaeati</taxon>
        <taxon>Promethearchaeota</taxon>
        <taxon>Promethearchaeia</taxon>
        <taxon>Promethearchaeales</taxon>
        <taxon>Promethearchaeaceae</taxon>
        <taxon>Candidatus Lokiarchaeum</taxon>
    </lineage>
</organism>
<accession>A0ABY6HR19</accession>
<keyword evidence="3" id="KW-1185">Reference proteome</keyword>
<dbReference type="PANTHER" id="PTHR43460:SF1">
    <property type="entry name" value="METHYLTRANSFERASE TYPE 11 DOMAIN-CONTAINING PROTEIN"/>
    <property type="match status" value="1"/>
</dbReference>
<evidence type="ECO:0000313" key="2">
    <source>
        <dbReference type="EMBL" id="UYP44842.1"/>
    </source>
</evidence>
<evidence type="ECO:0000259" key="1">
    <source>
        <dbReference type="Pfam" id="PF08241"/>
    </source>
</evidence>
<dbReference type="InterPro" id="IPR052939">
    <property type="entry name" value="23S_rRNA_MeTrnsfrase_RlmA"/>
</dbReference>
<dbReference type="InterPro" id="IPR013216">
    <property type="entry name" value="Methyltransf_11"/>
</dbReference>
<dbReference type="PANTHER" id="PTHR43460">
    <property type="entry name" value="METHYLTRANSFERASE"/>
    <property type="match status" value="1"/>
</dbReference>
<dbReference type="Pfam" id="PF08241">
    <property type="entry name" value="Methyltransf_11"/>
    <property type="match status" value="1"/>
</dbReference>
<gene>
    <name evidence="2" type="ORF">NEF87_001127</name>
</gene>